<dbReference type="EMBL" id="AP017649">
    <property type="protein sequence ID" value="BAZ97331.1"/>
    <property type="molecule type" value="Genomic_DNA"/>
</dbReference>
<accession>A0A0V8LY59</accession>
<dbReference type="RefSeq" id="WP_010936565.1">
    <property type="nucleotide sequence ID" value="NZ_AP017649.1"/>
</dbReference>
<evidence type="ECO:0000313" key="3">
    <source>
        <dbReference type="EMBL" id="WRO07535.1"/>
    </source>
</evidence>
<gene>
    <name evidence="2" type="ORF">DA01_03810</name>
    <name evidence="1" type="ORF">DEHALATV1_0703</name>
    <name evidence="3" type="ORF">VLL09_01185</name>
</gene>
<dbReference type="PATRIC" id="fig|61435.5.peg.764"/>
<sequence length="103" mass="11878">MTGGYIMGRGYTPETCLDEVKKALTDLGGRASAEEILQAVRKKGHWSDEAIWQCLESNTINYPPACRRDTSADSKFLFLREDGNYEFYAPRWHGRYERGRRIV</sequence>
<organism evidence="2 4">
    <name type="scientific">Dehalococcoides mccartyi</name>
    <dbReference type="NCBI Taxonomy" id="61435"/>
    <lineage>
        <taxon>Bacteria</taxon>
        <taxon>Bacillati</taxon>
        <taxon>Chloroflexota</taxon>
        <taxon>Dehalococcoidia</taxon>
        <taxon>Dehalococcoidales</taxon>
        <taxon>Dehalococcoidaceae</taxon>
        <taxon>Dehalococcoides</taxon>
    </lineage>
</organism>
<name>A0A0V8LY59_9CHLR</name>
<evidence type="ECO:0000313" key="4">
    <source>
        <dbReference type="Proteomes" id="UP000053577"/>
    </source>
</evidence>
<reference evidence="1 5" key="2">
    <citation type="journal article" date="2017" name="Sci. Rep.">
        <title>Isolation and genomic characterization of a Dehalococcoides strain suggests genomic rearrangement during culture.</title>
        <authorList>
            <person name="Yohda M."/>
            <person name="Ikegami K."/>
            <person name="Aita Y."/>
            <person name="Kitajima M."/>
            <person name="Takechi A."/>
            <person name="Iwamoto M."/>
            <person name="Fukuda T."/>
            <person name="Tamura N."/>
            <person name="Shibasaki J."/>
            <person name="Koike S."/>
            <person name="Komatsu D."/>
            <person name="Miyagi S."/>
            <person name="Nishimura M."/>
            <person name="Uchino Y."/>
            <person name="Shiroma A."/>
            <person name="Shimoji M."/>
            <person name="Tamotsu H."/>
            <person name="Ashimine N."/>
            <person name="Shinzato M."/>
            <person name="Ohki S."/>
            <person name="Nakano K."/>
            <person name="Teruya K."/>
            <person name="Satou K."/>
            <person name="Hirano T."/>
            <person name="Yagi O."/>
        </authorList>
    </citation>
    <scope>NUCLEOTIDE SEQUENCE [LARGE SCALE GENOMIC DNA]</scope>
    <source>
        <strain evidence="1 5">UCH-ATV1</strain>
    </source>
</reference>
<dbReference type="Proteomes" id="UP001327986">
    <property type="component" value="Chromosome"/>
</dbReference>
<protein>
    <submittedName>
        <fullName evidence="2">Uncharacterized protein</fullName>
    </submittedName>
</protein>
<reference evidence="3" key="3">
    <citation type="submission" date="2023-12" db="EMBL/GenBank/DDBJ databases">
        <title>Isolation of organohalide respiring bacteria Dehalococcoides mccartyi strain GPTCE1 in groundwater collected near a chemical plant in Suzhou, China.</title>
        <authorList>
            <person name="Liu G."/>
        </authorList>
    </citation>
    <scope>NUCLEOTIDE SEQUENCE</scope>
    <source>
        <strain evidence="3">GPTCE1</strain>
    </source>
</reference>
<evidence type="ECO:0000313" key="5">
    <source>
        <dbReference type="Proteomes" id="UP000218257"/>
    </source>
</evidence>
<dbReference type="EMBL" id="CP141531">
    <property type="protein sequence ID" value="WRO07535.1"/>
    <property type="molecule type" value="Genomic_DNA"/>
</dbReference>
<dbReference type="EMBL" id="JGYD01000026">
    <property type="protein sequence ID" value="KSV16368.1"/>
    <property type="molecule type" value="Genomic_DNA"/>
</dbReference>
<dbReference type="AlphaFoldDB" id="A0A0V8LY59"/>
<evidence type="ECO:0000313" key="1">
    <source>
        <dbReference type="EMBL" id="BAZ97331.1"/>
    </source>
</evidence>
<proteinExistence type="predicted"/>
<dbReference type="GeneID" id="3229875"/>
<evidence type="ECO:0000313" key="2">
    <source>
        <dbReference type="EMBL" id="KSV16368.1"/>
    </source>
</evidence>
<dbReference type="OrthoDB" id="165109at2"/>
<reference evidence="2 4" key="1">
    <citation type="journal article" date="2015" name="Sci. Rep.">
        <title>A comparative genomics and reductive dehalogenase gene transcription study of two chloroethene-respiring bacteria, Dehalococcoides mccartyi strains MB and 11a.</title>
        <authorList>
            <person name="Low A."/>
            <person name="Shen Z."/>
            <person name="Cheng D."/>
            <person name="Rogers M.J."/>
            <person name="Lee P.K."/>
            <person name="He J."/>
        </authorList>
    </citation>
    <scope>NUCLEOTIDE SEQUENCE [LARGE SCALE GENOMIC DNA]</scope>
    <source>
        <strain evidence="2 4">MB</strain>
    </source>
</reference>
<dbReference type="Proteomes" id="UP000218257">
    <property type="component" value="Chromosome"/>
</dbReference>
<dbReference type="Proteomes" id="UP000053577">
    <property type="component" value="Unassembled WGS sequence"/>
</dbReference>